<accession>A0ABS3K0J1</accession>
<protein>
    <recommendedName>
        <fullName evidence="1">DUF7352 domain-containing protein</fullName>
    </recommendedName>
</protein>
<evidence type="ECO:0000313" key="3">
    <source>
        <dbReference type="Proteomes" id="UP000718278"/>
    </source>
</evidence>
<dbReference type="RefSeq" id="WP_207488895.1">
    <property type="nucleotide sequence ID" value="NZ_JADIJS010000002.1"/>
</dbReference>
<sequence>MATTVFKETFHLSEIRDDDSVDLSLPSGSEILTVAEQFKDSKSLQVWYRCCPDAPKVSRKLFVVGTGNPAPNKSRASYISTAILGGGGLVLHFFDGAT</sequence>
<dbReference type="Proteomes" id="UP000718278">
    <property type="component" value="Unassembled WGS sequence"/>
</dbReference>
<name>A0ABS3K0J1_9HYPH</name>
<reference evidence="2 3" key="1">
    <citation type="submission" date="2020-10" db="EMBL/GenBank/DDBJ databases">
        <title>Genomic characterization of underground lake bacteria from Wind Cave National Park: Insight into the archetypical LuxI/LuxR and identification of LuxR solos.</title>
        <authorList>
            <person name="Wengert P.C."/>
            <person name="Savka M.A."/>
        </authorList>
    </citation>
    <scope>NUCLEOTIDE SEQUENCE [LARGE SCALE GENOMIC DNA]</scope>
    <source>
        <strain evidence="2 3">SD316</strain>
    </source>
</reference>
<keyword evidence="3" id="KW-1185">Reference proteome</keyword>
<evidence type="ECO:0000259" key="1">
    <source>
        <dbReference type="Pfam" id="PF24043"/>
    </source>
</evidence>
<dbReference type="EMBL" id="JADIJS010000002">
    <property type="protein sequence ID" value="MBO1040436.1"/>
    <property type="molecule type" value="Genomic_DNA"/>
</dbReference>
<gene>
    <name evidence="2" type="ORF">IPV26_12255</name>
</gene>
<evidence type="ECO:0000313" key="2">
    <source>
        <dbReference type="EMBL" id="MBO1040436.1"/>
    </source>
</evidence>
<dbReference type="Pfam" id="PF24043">
    <property type="entry name" value="DUF7352"/>
    <property type="match status" value="1"/>
</dbReference>
<organism evidence="2 3">
    <name type="scientific">Brucella pituitosa</name>
    <dbReference type="NCBI Taxonomy" id="571256"/>
    <lineage>
        <taxon>Bacteria</taxon>
        <taxon>Pseudomonadati</taxon>
        <taxon>Pseudomonadota</taxon>
        <taxon>Alphaproteobacteria</taxon>
        <taxon>Hyphomicrobiales</taxon>
        <taxon>Brucellaceae</taxon>
        <taxon>Brucella/Ochrobactrum group</taxon>
        <taxon>Brucella</taxon>
    </lineage>
</organism>
<proteinExistence type="predicted"/>
<dbReference type="InterPro" id="IPR055776">
    <property type="entry name" value="DUF7352"/>
</dbReference>
<feature type="domain" description="DUF7352" evidence="1">
    <location>
        <begin position="1"/>
        <end position="96"/>
    </location>
</feature>
<comment type="caution">
    <text evidence="2">The sequence shown here is derived from an EMBL/GenBank/DDBJ whole genome shotgun (WGS) entry which is preliminary data.</text>
</comment>